<evidence type="ECO:0000313" key="4">
    <source>
        <dbReference type="Proteomes" id="UP000774570"/>
    </source>
</evidence>
<keyword evidence="2" id="KW-0472">Membrane</keyword>
<sequence length="190" mass="21203">MTLLLLLILIPVSATTTLAVLAYKGLWFSWYPHGGYGLLQKNRVSTTMNRGTVHPFSIGWNGGSAVFFYGGPLVATSVSPDMFNAVFTTSISPGVVCVIVGVIYRVRPARWMLPAWIRWMEGDPAVPEKPSNFYVDTRVDRVLRTFPFRYENTRAGAHPEPIPLRDPPPERAKPTDSTITYGRITKDDSE</sequence>
<dbReference type="Proteomes" id="UP000774570">
    <property type="component" value="Unassembled WGS sequence"/>
</dbReference>
<evidence type="ECO:0000256" key="1">
    <source>
        <dbReference type="SAM" id="MobiDB-lite"/>
    </source>
</evidence>
<keyword evidence="2" id="KW-0812">Transmembrane</keyword>
<feature type="region of interest" description="Disordered" evidence="1">
    <location>
        <begin position="154"/>
        <end position="190"/>
    </location>
</feature>
<reference evidence="3 4" key="1">
    <citation type="submission" date="2021-07" db="EMBL/GenBank/DDBJ databases">
        <title>Actinomadura sp. PM05-2 isolated from lichen.</title>
        <authorList>
            <person name="Somphong A."/>
            <person name="Phongsopitanun W."/>
            <person name="Tanasupawat S."/>
            <person name="Peongsungnone V."/>
        </authorList>
    </citation>
    <scope>NUCLEOTIDE SEQUENCE [LARGE SCALE GENOMIC DNA]</scope>
    <source>
        <strain evidence="3 4">PM05-2</strain>
    </source>
</reference>
<dbReference type="EMBL" id="JAIBOA010000015">
    <property type="protein sequence ID" value="MBW8485265.1"/>
    <property type="molecule type" value="Genomic_DNA"/>
</dbReference>
<name>A0ABS7FZA0_9ACTN</name>
<gene>
    <name evidence="3" type="ORF">K1Y72_22995</name>
</gene>
<keyword evidence="2" id="KW-1133">Transmembrane helix</keyword>
<keyword evidence="4" id="KW-1185">Reference proteome</keyword>
<protein>
    <submittedName>
        <fullName evidence="3">Uncharacterized protein</fullName>
    </submittedName>
</protein>
<comment type="caution">
    <text evidence="3">The sequence shown here is derived from an EMBL/GenBank/DDBJ whole genome shotgun (WGS) entry which is preliminary data.</text>
</comment>
<feature type="transmembrane region" description="Helical" evidence="2">
    <location>
        <begin position="82"/>
        <end position="104"/>
    </location>
</feature>
<organism evidence="3 4">
    <name type="scientific">Actinomadura parmotrematis</name>
    <dbReference type="NCBI Taxonomy" id="2864039"/>
    <lineage>
        <taxon>Bacteria</taxon>
        <taxon>Bacillati</taxon>
        <taxon>Actinomycetota</taxon>
        <taxon>Actinomycetes</taxon>
        <taxon>Streptosporangiales</taxon>
        <taxon>Thermomonosporaceae</taxon>
        <taxon>Actinomadura</taxon>
    </lineage>
</organism>
<dbReference type="RefSeq" id="WP_220168490.1">
    <property type="nucleotide sequence ID" value="NZ_JAIBOA010000015.1"/>
</dbReference>
<proteinExistence type="predicted"/>
<evidence type="ECO:0000313" key="3">
    <source>
        <dbReference type="EMBL" id="MBW8485265.1"/>
    </source>
</evidence>
<evidence type="ECO:0000256" key="2">
    <source>
        <dbReference type="SAM" id="Phobius"/>
    </source>
</evidence>
<accession>A0ABS7FZA0</accession>